<evidence type="ECO:0000313" key="2">
    <source>
        <dbReference type="WBParaSite" id="ALUE_0000743701-mRNA-1"/>
    </source>
</evidence>
<organism evidence="1 2">
    <name type="scientific">Ascaris lumbricoides</name>
    <name type="common">Giant roundworm</name>
    <dbReference type="NCBI Taxonomy" id="6252"/>
    <lineage>
        <taxon>Eukaryota</taxon>
        <taxon>Metazoa</taxon>
        <taxon>Ecdysozoa</taxon>
        <taxon>Nematoda</taxon>
        <taxon>Chromadorea</taxon>
        <taxon>Rhabditida</taxon>
        <taxon>Spirurina</taxon>
        <taxon>Ascaridomorpha</taxon>
        <taxon>Ascaridoidea</taxon>
        <taxon>Ascarididae</taxon>
        <taxon>Ascaris</taxon>
    </lineage>
</organism>
<dbReference type="PANTHER" id="PTHR22898:SF3">
    <property type="entry name" value="ALPHA-1,2-FUCOSYLTRANSFERASE-RELATED"/>
    <property type="match status" value="1"/>
</dbReference>
<dbReference type="InterPro" id="IPR052501">
    <property type="entry name" value="Alpha-1-2_FucT"/>
</dbReference>
<reference evidence="2" key="1">
    <citation type="submission" date="2017-02" db="UniProtKB">
        <authorList>
            <consortium name="WormBaseParasite"/>
        </authorList>
    </citation>
    <scope>IDENTIFICATION</scope>
</reference>
<sequence>MGESLHELAATKLFQRSVVNSKDYKLCVHTRRGDFVYSKAHQESTEFFTVNSISYIADSSKL</sequence>
<evidence type="ECO:0000313" key="1">
    <source>
        <dbReference type="Proteomes" id="UP000036681"/>
    </source>
</evidence>
<dbReference type="AlphaFoldDB" id="A0A0M3HWD6"/>
<dbReference type="Proteomes" id="UP000036681">
    <property type="component" value="Unplaced"/>
</dbReference>
<dbReference type="WBParaSite" id="ALUE_0000743701-mRNA-1">
    <property type="protein sequence ID" value="ALUE_0000743701-mRNA-1"/>
    <property type="gene ID" value="ALUE_0000743701"/>
</dbReference>
<dbReference type="PANTHER" id="PTHR22898">
    <property type="entry name" value="UNCHARACTERIZED GLYCOSOL TRANSFERASE-RELATED"/>
    <property type="match status" value="1"/>
</dbReference>
<proteinExistence type="predicted"/>
<accession>A0A0M3HWD6</accession>
<protein>
    <submittedName>
        <fullName evidence="2">SH2 domain-containing protein</fullName>
    </submittedName>
</protein>
<name>A0A0M3HWD6_ASCLU</name>
<keyword evidence="1" id="KW-1185">Reference proteome</keyword>